<feature type="compositionally biased region" description="Basic and acidic residues" evidence="7">
    <location>
        <begin position="473"/>
        <end position="483"/>
    </location>
</feature>
<keyword evidence="5" id="KW-0072">Autophagy</keyword>
<evidence type="ECO:0000256" key="6">
    <source>
        <dbReference type="ARBA" id="ARBA00023136"/>
    </source>
</evidence>
<dbReference type="AlphaFoldDB" id="A0A7S3PK69"/>
<feature type="region of interest" description="Disordered" evidence="7">
    <location>
        <begin position="473"/>
        <end position="499"/>
    </location>
</feature>
<dbReference type="Pfam" id="PF04108">
    <property type="entry name" value="ATG17_like"/>
    <property type="match status" value="1"/>
</dbReference>
<gene>
    <name evidence="9" type="ORF">ASTO00021_LOCUS12151</name>
</gene>
<organism evidence="9">
    <name type="scientific">Aplanochytrium stocchinoi</name>
    <dbReference type="NCBI Taxonomy" id="215587"/>
    <lineage>
        <taxon>Eukaryota</taxon>
        <taxon>Sar</taxon>
        <taxon>Stramenopiles</taxon>
        <taxon>Bigyra</taxon>
        <taxon>Labyrinthulomycetes</taxon>
        <taxon>Thraustochytrida</taxon>
        <taxon>Thraustochytriidae</taxon>
        <taxon>Aplanochytrium</taxon>
    </lineage>
</organism>
<reference evidence="9" key="1">
    <citation type="submission" date="2021-01" db="EMBL/GenBank/DDBJ databases">
        <authorList>
            <person name="Corre E."/>
            <person name="Pelletier E."/>
            <person name="Niang G."/>
            <person name="Scheremetjew M."/>
            <person name="Finn R."/>
            <person name="Kale V."/>
            <person name="Holt S."/>
            <person name="Cochrane G."/>
            <person name="Meng A."/>
            <person name="Brown T."/>
            <person name="Cohen L."/>
        </authorList>
    </citation>
    <scope>NUCLEOTIDE SEQUENCE</scope>
    <source>
        <strain evidence="9">GSBS06</strain>
    </source>
</reference>
<name>A0A7S3PK69_9STRA</name>
<dbReference type="GO" id="GO:0034045">
    <property type="term" value="C:phagophore assembly site membrane"/>
    <property type="evidence" value="ECO:0007669"/>
    <property type="project" value="UniProtKB-SubCell"/>
</dbReference>
<protein>
    <recommendedName>
        <fullName evidence="8">Autophagy protein ATG17-like domain-containing protein</fullName>
    </recommendedName>
</protein>
<dbReference type="PANTHER" id="PTHR28005:SF1">
    <property type="entry name" value="AUTOPHAGY-RELATED PROTEIN 17"/>
    <property type="match status" value="1"/>
</dbReference>
<feature type="compositionally biased region" description="Polar residues" evidence="7">
    <location>
        <begin position="484"/>
        <end position="499"/>
    </location>
</feature>
<evidence type="ECO:0000313" key="9">
    <source>
        <dbReference type="EMBL" id="CAE0442034.1"/>
    </source>
</evidence>
<dbReference type="InterPro" id="IPR007240">
    <property type="entry name" value="Atg17"/>
</dbReference>
<dbReference type="GO" id="GO:1990316">
    <property type="term" value="C:Atg1/ULK1 kinase complex"/>
    <property type="evidence" value="ECO:0007669"/>
    <property type="project" value="TreeGrafter"/>
</dbReference>
<dbReference type="EMBL" id="HBIN01016006">
    <property type="protein sequence ID" value="CAE0442034.1"/>
    <property type="molecule type" value="Transcribed_RNA"/>
</dbReference>
<comment type="similarity">
    <text evidence="3">Belongs to the ATG17 family.</text>
</comment>
<dbReference type="GO" id="GO:0060090">
    <property type="term" value="F:molecular adaptor activity"/>
    <property type="evidence" value="ECO:0007669"/>
    <property type="project" value="TreeGrafter"/>
</dbReference>
<feature type="domain" description="Autophagy protein ATG17-like" evidence="8">
    <location>
        <begin position="46"/>
        <end position="432"/>
    </location>
</feature>
<evidence type="ECO:0000256" key="2">
    <source>
        <dbReference type="ARBA" id="ARBA00004623"/>
    </source>
</evidence>
<dbReference type="InterPro" id="IPR045326">
    <property type="entry name" value="ATG17-like_dom"/>
</dbReference>
<evidence type="ECO:0000256" key="7">
    <source>
        <dbReference type="SAM" id="MobiDB-lite"/>
    </source>
</evidence>
<dbReference type="GO" id="GO:0034727">
    <property type="term" value="P:piecemeal microautophagy of the nucleus"/>
    <property type="evidence" value="ECO:0007669"/>
    <property type="project" value="TreeGrafter"/>
</dbReference>
<sequence>MESDTLGSEPSTVVDSKVSVSSKRKTVKDLKALIELAQKTFEASASILDQSKRLAKHTNDIATKVRQWKSKFCVVTLEEEKKMETVFELRNVFNRKLHTFESDMEDALSSTDSLAKIDEIFLNLGQINAPSWMTGIDADQEKKLLDFVDQEAVNQLKSKADGLLKKWKVLVRKDCVSISEEFSQAILVIYETASCVAPTDAGEEFSQGKDEHDDLRAKHSPIFSSARASFHEWIRNIDNWLVDQQKMVEKISSLSRQAASCCDRLLAIQNNDGPQSQEPVNIGKDELWLLNCGDELHKSLKSIASLMQNVNACAKQINNARTFLNNKFIPLLLEKKSLFENTKKEAMDKIETSIQKVRTETRDVLEQLEQLCLFYYEFQQAQDSIRPEILRRWNALAEIEELARKQQEKLNSLVKLEIEMRTEYHREKGGFLPAELCSCLSPSLVHFPTSFQYVVSNPEDAQGLHACISRMNETDQKDNKSDQKFNTTPTQGRSENIST</sequence>
<evidence type="ECO:0000256" key="4">
    <source>
        <dbReference type="ARBA" id="ARBA00022490"/>
    </source>
</evidence>
<evidence type="ECO:0000256" key="5">
    <source>
        <dbReference type="ARBA" id="ARBA00023006"/>
    </source>
</evidence>
<evidence type="ECO:0000256" key="1">
    <source>
        <dbReference type="ARBA" id="ARBA00004496"/>
    </source>
</evidence>
<dbReference type="PANTHER" id="PTHR28005">
    <property type="entry name" value="AUTOPHAGY-RELATED PROTEIN 17"/>
    <property type="match status" value="1"/>
</dbReference>
<dbReference type="GO" id="GO:0000045">
    <property type="term" value="P:autophagosome assembly"/>
    <property type="evidence" value="ECO:0007669"/>
    <property type="project" value="TreeGrafter"/>
</dbReference>
<keyword evidence="6" id="KW-0472">Membrane</keyword>
<proteinExistence type="inferred from homology"/>
<dbReference type="GO" id="GO:0000422">
    <property type="term" value="P:autophagy of mitochondrion"/>
    <property type="evidence" value="ECO:0007669"/>
    <property type="project" value="TreeGrafter"/>
</dbReference>
<accession>A0A7S3PK69</accession>
<keyword evidence="4" id="KW-0963">Cytoplasm</keyword>
<evidence type="ECO:0000256" key="3">
    <source>
        <dbReference type="ARBA" id="ARBA00006259"/>
    </source>
</evidence>
<dbReference type="GO" id="GO:0030295">
    <property type="term" value="F:protein kinase activator activity"/>
    <property type="evidence" value="ECO:0007669"/>
    <property type="project" value="TreeGrafter"/>
</dbReference>
<evidence type="ECO:0000259" key="8">
    <source>
        <dbReference type="Pfam" id="PF04108"/>
    </source>
</evidence>
<comment type="subcellular location">
    <subcellularLocation>
        <location evidence="1">Cytoplasm</location>
    </subcellularLocation>
    <subcellularLocation>
        <location evidence="2">Preautophagosomal structure membrane</location>
        <topology evidence="2">Peripheral membrane protein</topology>
    </subcellularLocation>
</comment>